<evidence type="ECO:0000313" key="1">
    <source>
        <dbReference type="EMBL" id="KMM68306.1"/>
    </source>
</evidence>
<evidence type="ECO:0000313" key="2">
    <source>
        <dbReference type="Proteomes" id="UP000054567"/>
    </source>
</evidence>
<reference evidence="2" key="2">
    <citation type="journal article" date="2009" name="Genome Res.">
        <title>Comparative genomic analyses of the human fungal pathogens Coccidioides and their relatives.</title>
        <authorList>
            <person name="Sharpton T.J."/>
            <person name="Stajich J.E."/>
            <person name="Rounsley S.D."/>
            <person name="Gardner M.J."/>
            <person name="Wortman J.R."/>
            <person name="Jordar V.S."/>
            <person name="Maiti R."/>
            <person name="Kodira C.D."/>
            <person name="Neafsey D.E."/>
            <person name="Zeng Q."/>
            <person name="Hung C.-Y."/>
            <person name="McMahan C."/>
            <person name="Muszewska A."/>
            <person name="Grynberg M."/>
            <person name="Mandel M.A."/>
            <person name="Kellner E.M."/>
            <person name="Barker B.M."/>
            <person name="Galgiani J.N."/>
            <person name="Orbach M.J."/>
            <person name="Kirkland T.N."/>
            <person name="Cole G.T."/>
            <person name="Henn M.R."/>
            <person name="Birren B.W."/>
            <person name="Taylor J.W."/>
        </authorList>
    </citation>
    <scope>NUCLEOTIDE SEQUENCE [LARGE SCALE GENOMIC DNA]</scope>
    <source>
        <strain evidence="2">RMSCC 3488</strain>
    </source>
</reference>
<name>A0A0J6F5V6_COCPO</name>
<protein>
    <submittedName>
        <fullName evidence="1">Uncharacterized protein</fullName>
    </submittedName>
</protein>
<accession>A0A0J6F5V6</accession>
<organism evidence="1 2">
    <name type="scientific">Coccidioides posadasii RMSCC 3488</name>
    <dbReference type="NCBI Taxonomy" id="454284"/>
    <lineage>
        <taxon>Eukaryota</taxon>
        <taxon>Fungi</taxon>
        <taxon>Dikarya</taxon>
        <taxon>Ascomycota</taxon>
        <taxon>Pezizomycotina</taxon>
        <taxon>Eurotiomycetes</taxon>
        <taxon>Eurotiomycetidae</taxon>
        <taxon>Onygenales</taxon>
        <taxon>Onygenaceae</taxon>
        <taxon>Coccidioides</taxon>
    </lineage>
</organism>
<proteinExistence type="predicted"/>
<dbReference type="AlphaFoldDB" id="A0A0J6F5V6"/>
<sequence>METKAGLAEAIYLSKYPLPMCSSPPAKARLDPFIRTTFVAQMSNRKSVPYLPSSILQTDLASSGCYPSNHHKGSIQFLIQLLMLVPNPPFITLNSVHCALYRIQESLNEDFEGDLMKN</sequence>
<reference evidence="1 2" key="1">
    <citation type="submission" date="2007-06" db="EMBL/GenBank/DDBJ databases">
        <title>The Genome Sequence of Coccidioides posadasii RMSCC_3488.</title>
        <authorList>
            <consortium name="Coccidioides Genome Resources Consortium"/>
            <consortium name="The Broad Institute Genome Sequencing Platform"/>
            <person name="Henn M.R."/>
            <person name="Sykes S."/>
            <person name="Young S."/>
            <person name="Jaffe D."/>
            <person name="Berlin A."/>
            <person name="Alvarez P."/>
            <person name="Butler J."/>
            <person name="Gnerre S."/>
            <person name="Grabherr M."/>
            <person name="Mauceli E."/>
            <person name="Brockman W."/>
            <person name="Kodira C."/>
            <person name="Alvarado L."/>
            <person name="Zeng Q."/>
            <person name="Crawford M."/>
            <person name="Antoine C."/>
            <person name="Devon K."/>
            <person name="Galgiani J."/>
            <person name="Orsborn K."/>
            <person name="Lewis M.L."/>
            <person name="Nusbaum C."/>
            <person name="Galagan J."/>
            <person name="Birren B."/>
        </authorList>
    </citation>
    <scope>NUCLEOTIDE SEQUENCE [LARGE SCALE GENOMIC DNA]</scope>
    <source>
        <strain evidence="1 2">RMSCC 3488</strain>
    </source>
</reference>
<dbReference type="VEuPathDB" id="FungiDB:CPAG_04636"/>
<reference evidence="2" key="3">
    <citation type="journal article" date="2010" name="Genome Res.">
        <title>Population genomic sequencing of Coccidioides fungi reveals recent hybridization and transposon control.</title>
        <authorList>
            <person name="Neafsey D.E."/>
            <person name="Barker B.M."/>
            <person name="Sharpton T.J."/>
            <person name="Stajich J.E."/>
            <person name="Park D.J."/>
            <person name="Whiston E."/>
            <person name="Hung C.-Y."/>
            <person name="McMahan C."/>
            <person name="White J."/>
            <person name="Sykes S."/>
            <person name="Heiman D."/>
            <person name="Young S."/>
            <person name="Zeng Q."/>
            <person name="Abouelleil A."/>
            <person name="Aftuck L."/>
            <person name="Bessette D."/>
            <person name="Brown A."/>
            <person name="FitzGerald M."/>
            <person name="Lui A."/>
            <person name="Macdonald J.P."/>
            <person name="Priest M."/>
            <person name="Orbach M.J."/>
            <person name="Galgiani J.N."/>
            <person name="Kirkland T.N."/>
            <person name="Cole G.T."/>
            <person name="Birren B.W."/>
            <person name="Henn M.R."/>
            <person name="Taylor J.W."/>
            <person name="Rounsley S.D."/>
        </authorList>
    </citation>
    <scope>NUCLEOTIDE SEQUENCE [LARGE SCALE GENOMIC DNA]</scope>
    <source>
        <strain evidence="2">RMSCC 3488</strain>
    </source>
</reference>
<gene>
    <name evidence="1" type="ORF">CPAG_04636</name>
</gene>
<dbReference type="EMBL" id="DS268110">
    <property type="protein sequence ID" value="KMM68306.1"/>
    <property type="molecule type" value="Genomic_DNA"/>
</dbReference>
<dbReference type="Proteomes" id="UP000054567">
    <property type="component" value="Unassembled WGS sequence"/>
</dbReference>